<dbReference type="InterPro" id="IPR017892">
    <property type="entry name" value="Pkinase_C"/>
</dbReference>
<dbReference type="InterPro" id="IPR011009">
    <property type="entry name" value="Kinase-like_dom_sf"/>
</dbReference>
<keyword evidence="2" id="KW-0723">Serine/threonine-protein kinase</keyword>
<dbReference type="InParanoid" id="A0A151Z775"/>
<evidence type="ECO:0000256" key="7">
    <source>
        <dbReference type="ARBA" id="ARBA00022840"/>
    </source>
</evidence>
<dbReference type="SUPFAM" id="SSF56112">
    <property type="entry name" value="Protein kinase-like (PK-like)"/>
    <property type="match status" value="1"/>
</dbReference>
<keyword evidence="13" id="KW-1185">Reference proteome</keyword>
<proteinExistence type="predicted"/>
<dbReference type="SMART" id="SM00220">
    <property type="entry name" value="S_TKc"/>
    <property type="match status" value="1"/>
</dbReference>
<dbReference type="OMA" id="KYYHPFI"/>
<dbReference type="Pfam" id="PF00069">
    <property type="entry name" value="Pkinase"/>
    <property type="match status" value="1"/>
</dbReference>
<evidence type="ECO:0000256" key="5">
    <source>
        <dbReference type="ARBA" id="ARBA00022741"/>
    </source>
</evidence>
<dbReference type="InterPro" id="IPR035892">
    <property type="entry name" value="C2_domain_sf"/>
</dbReference>
<dbReference type="InterPro" id="IPR008271">
    <property type="entry name" value="Ser/Thr_kinase_AS"/>
</dbReference>
<feature type="domain" description="AGC-kinase C-terminal" evidence="11">
    <location>
        <begin position="505"/>
        <end position="577"/>
    </location>
</feature>
<dbReference type="PROSITE" id="PS50011">
    <property type="entry name" value="PROTEIN_KINASE_DOM"/>
    <property type="match status" value="1"/>
</dbReference>
<feature type="region of interest" description="Disordered" evidence="9">
    <location>
        <begin position="159"/>
        <end position="189"/>
    </location>
</feature>
<dbReference type="GO" id="GO:0005524">
    <property type="term" value="F:ATP binding"/>
    <property type="evidence" value="ECO:0007669"/>
    <property type="project" value="UniProtKB-UniRule"/>
</dbReference>
<keyword evidence="3" id="KW-0597">Phosphoprotein</keyword>
<dbReference type="GO" id="GO:0004674">
    <property type="term" value="F:protein serine/threonine kinase activity"/>
    <property type="evidence" value="ECO:0007669"/>
    <property type="project" value="UniProtKB-KW"/>
</dbReference>
<dbReference type="Gene3D" id="2.60.40.150">
    <property type="entry name" value="C2 domain"/>
    <property type="match status" value="1"/>
</dbReference>
<dbReference type="PANTHER" id="PTHR24351">
    <property type="entry name" value="RIBOSOMAL PROTEIN S6 KINASE"/>
    <property type="match status" value="1"/>
</dbReference>
<evidence type="ECO:0000256" key="8">
    <source>
        <dbReference type="PROSITE-ProRule" id="PRU10141"/>
    </source>
</evidence>
<dbReference type="EC" id="2.7.11.1" evidence="1"/>
<keyword evidence="4" id="KW-0808">Transferase</keyword>
<name>A0A151Z775_TIELA</name>
<evidence type="ECO:0000256" key="3">
    <source>
        <dbReference type="ARBA" id="ARBA00022553"/>
    </source>
</evidence>
<keyword evidence="6" id="KW-0418">Kinase</keyword>
<dbReference type="OrthoDB" id="15313at2759"/>
<accession>A0A151Z775</accession>
<feature type="compositionally biased region" description="Low complexity" evidence="9">
    <location>
        <begin position="160"/>
        <end position="189"/>
    </location>
</feature>
<evidence type="ECO:0000256" key="9">
    <source>
        <dbReference type="SAM" id="MobiDB-lite"/>
    </source>
</evidence>
<evidence type="ECO:0000259" key="10">
    <source>
        <dbReference type="PROSITE" id="PS50011"/>
    </source>
</evidence>
<dbReference type="FunFam" id="1.10.510.10:FF:000527">
    <property type="entry name" value="Non-specific serine/threonine protein kinase"/>
    <property type="match status" value="1"/>
</dbReference>
<dbReference type="Gene3D" id="3.30.200.20">
    <property type="entry name" value="Phosphorylase Kinase, domain 1"/>
    <property type="match status" value="1"/>
</dbReference>
<dbReference type="Pfam" id="PF00433">
    <property type="entry name" value="Pkinase_C"/>
    <property type="match status" value="1"/>
</dbReference>
<dbReference type="InterPro" id="IPR000961">
    <property type="entry name" value="AGC-kinase_C"/>
</dbReference>
<evidence type="ECO:0000313" key="13">
    <source>
        <dbReference type="Proteomes" id="UP000076078"/>
    </source>
</evidence>
<dbReference type="EMBL" id="LODT01000039">
    <property type="protein sequence ID" value="KYQ89788.1"/>
    <property type="molecule type" value="Genomic_DNA"/>
</dbReference>
<organism evidence="12 13">
    <name type="scientific">Tieghemostelium lacteum</name>
    <name type="common">Slime mold</name>
    <name type="synonym">Dictyostelium lacteum</name>
    <dbReference type="NCBI Taxonomy" id="361077"/>
    <lineage>
        <taxon>Eukaryota</taxon>
        <taxon>Amoebozoa</taxon>
        <taxon>Evosea</taxon>
        <taxon>Eumycetozoa</taxon>
        <taxon>Dictyostelia</taxon>
        <taxon>Dictyosteliales</taxon>
        <taxon>Raperosteliaceae</taxon>
        <taxon>Tieghemostelium</taxon>
    </lineage>
</organism>
<evidence type="ECO:0000256" key="6">
    <source>
        <dbReference type="ARBA" id="ARBA00022777"/>
    </source>
</evidence>
<dbReference type="PROSITE" id="PS00108">
    <property type="entry name" value="PROTEIN_KINASE_ST"/>
    <property type="match status" value="1"/>
</dbReference>
<reference evidence="12 13" key="1">
    <citation type="submission" date="2015-12" db="EMBL/GenBank/DDBJ databases">
        <title>Dictyostelia acquired genes for synthesis and detection of signals that induce cell-type specialization by lateral gene transfer from prokaryotes.</title>
        <authorList>
            <person name="Gloeckner G."/>
            <person name="Schaap P."/>
        </authorList>
    </citation>
    <scope>NUCLEOTIDE SEQUENCE [LARGE SCALE GENOMIC DNA]</scope>
    <source>
        <strain evidence="12 13">TK</strain>
    </source>
</reference>
<dbReference type="CDD" id="cd05123">
    <property type="entry name" value="STKc_AGC"/>
    <property type="match status" value="1"/>
</dbReference>
<evidence type="ECO:0000256" key="1">
    <source>
        <dbReference type="ARBA" id="ARBA00012513"/>
    </source>
</evidence>
<dbReference type="SMART" id="SM00133">
    <property type="entry name" value="S_TK_X"/>
    <property type="match status" value="1"/>
</dbReference>
<feature type="domain" description="Protein kinase" evidence="10">
    <location>
        <begin position="247"/>
        <end position="504"/>
    </location>
</feature>
<dbReference type="InterPro" id="IPR017441">
    <property type="entry name" value="Protein_kinase_ATP_BS"/>
</dbReference>
<protein>
    <recommendedName>
        <fullName evidence="1">non-specific serine/threonine protein kinase</fullName>
        <ecNumber evidence="1">2.7.11.1</ecNumber>
    </recommendedName>
</protein>
<feature type="binding site" evidence="8">
    <location>
        <position position="280"/>
    </location>
    <ligand>
        <name>ATP</name>
        <dbReference type="ChEBI" id="CHEBI:30616"/>
    </ligand>
</feature>
<comment type="caution">
    <text evidence="12">The sequence shown here is derived from an EMBL/GenBank/DDBJ whole genome shotgun (WGS) entry which is preliminary data.</text>
</comment>
<dbReference type="PROSITE" id="PS00107">
    <property type="entry name" value="PROTEIN_KINASE_ATP"/>
    <property type="match status" value="1"/>
</dbReference>
<evidence type="ECO:0000256" key="4">
    <source>
        <dbReference type="ARBA" id="ARBA00022679"/>
    </source>
</evidence>
<dbReference type="InterPro" id="IPR000719">
    <property type="entry name" value="Prot_kinase_dom"/>
</dbReference>
<gene>
    <name evidence="12" type="ORF">DLAC_09756</name>
</gene>
<dbReference type="PROSITE" id="PS51285">
    <property type="entry name" value="AGC_KINASE_CTER"/>
    <property type="match status" value="1"/>
</dbReference>
<evidence type="ECO:0000313" key="12">
    <source>
        <dbReference type="EMBL" id="KYQ89788.1"/>
    </source>
</evidence>
<keyword evidence="5 8" id="KW-0547">Nucleotide-binding</keyword>
<feature type="region of interest" description="Disordered" evidence="9">
    <location>
        <begin position="579"/>
        <end position="639"/>
    </location>
</feature>
<dbReference type="AlphaFoldDB" id="A0A151Z775"/>
<keyword evidence="7 8" id="KW-0067">ATP-binding</keyword>
<evidence type="ECO:0000256" key="2">
    <source>
        <dbReference type="ARBA" id="ARBA00022527"/>
    </source>
</evidence>
<dbReference type="FunFam" id="3.30.200.20:FF:001127">
    <property type="entry name" value="AGC family protein kinase"/>
    <property type="match status" value="1"/>
</dbReference>
<dbReference type="Gene3D" id="1.10.510.10">
    <property type="entry name" value="Transferase(Phosphotransferase) domain 1"/>
    <property type="match status" value="1"/>
</dbReference>
<sequence>MLKDIYHSIIKKPANHHTTTTNNNNNHNNNVIINPSYSNEFLENQAQLFFSLKSIKGFKIDNSTLQQDGTFEPVKIYCLASLEKQSIQTSSILISSPQEALSDIEWNEGYTFDVMSSTSVLTLSIWQCFSKSDLNRQLLDQDQEMQPIINEISHFVNSNQQQQQQQQQQQHNISNSNGSLNSLSSTSSHLISSRGKGKLIGKLSIPFSTFQKQFLDQWIPLTSNPSILVHIKLSFTSSNKKATVDDFIYLRMIGKGAFGQVNLVKKIDTGRLYAMKIIRKDRCLDMNAVQHTFTERELLKKYYHPFIVGLKYSFQTQDSLCMVLDYIGGGELFYHISERETFSEDTARFYISQIMLAIGFLHEHGVIYRDLKLENLLMDLDGNICLVDLGLCKEGVKDGVPTYTMCGSPEYIAPEILSGTGYGRSVDWWGLGTLLYEMISGLPPFYSEDPQEMTRMILSSPLKFPPGISKTTISLLSQLLNRDPSKRLGSGESDVEEIKQHPFFKSVNWNKMANKEIEPPFKPHLNGPLDLSYFDPNCTLHSQPLNPNTINSNLSDSDQMAFHGFSYSAPPELFSVIKRNSSGSSTPPPNLYNLKLSTSTTSSNNSGKNSPINFSPNSPNLERYHQQQQPIQQHQQQPWVHSNLQHVQPQKPLLSKFQETTFERRRSLSISAQTQFSLALDD</sequence>
<feature type="compositionally biased region" description="Low complexity" evidence="9">
    <location>
        <begin position="591"/>
        <end position="638"/>
    </location>
</feature>
<evidence type="ECO:0000259" key="11">
    <source>
        <dbReference type="PROSITE" id="PS51285"/>
    </source>
</evidence>
<dbReference type="STRING" id="361077.A0A151Z775"/>
<dbReference type="InterPro" id="IPR045270">
    <property type="entry name" value="STKc_AGC"/>
</dbReference>
<dbReference type="Proteomes" id="UP000076078">
    <property type="component" value="Unassembled WGS sequence"/>
</dbReference>